<name>A0A8J6NYJ6_9BACT</name>
<dbReference type="EMBL" id="JACNIG010000219">
    <property type="protein sequence ID" value="MBC8432354.1"/>
    <property type="molecule type" value="Genomic_DNA"/>
</dbReference>
<accession>A0A8J6NYJ6</accession>
<evidence type="ECO:0000313" key="3">
    <source>
        <dbReference type="EMBL" id="MBC8432354.1"/>
    </source>
</evidence>
<feature type="region of interest" description="Disordered" evidence="1">
    <location>
        <begin position="205"/>
        <end position="227"/>
    </location>
</feature>
<comment type="caution">
    <text evidence="3">The sequence shown here is derived from an EMBL/GenBank/DDBJ whole genome shotgun (WGS) entry which is preliminary data.</text>
</comment>
<evidence type="ECO:0000259" key="2">
    <source>
        <dbReference type="Pfam" id="PF12225"/>
    </source>
</evidence>
<protein>
    <submittedName>
        <fullName evidence="3">Methylenetetrahydrofolate reductase C-terminal domain-containing protein</fullName>
    </submittedName>
</protein>
<feature type="domain" description="Methylene-tetrahydrofolate reductase C-terminal-like" evidence="2">
    <location>
        <begin position="111"/>
        <end position="205"/>
    </location>
</feature>
<dbReference type="PANTHER" id="PTHR38755:SF1">
    <property type="entry name" value="METHYLENE-TETRAHYDROFOLATE REDUCTASE C-TERMINAL DOMAIN-CONTAINING PROTEIN"/>
    <property type="match status" value="1"/>
</dbReference>
<organism evidence="3 4">
    <name type="scientific">Candidatus Desulfatibia vada</name>
    <dbReference type="NCBI Taxonomy" id="2841696"/>
    <lineage>
        <taxon>Bacteria</taxon>
        <taxon>Pseudomonadati</taxon>
        <taxon>Thermodesulfobacteriota</taxon>
        <taxon>Desulfobacteria</taxon>
        <taxon>Desulfobacterales</taxon>
        <taxon>Desulfobacterales incertae sedis</taxon>
        <taxon>Candidatus Desulfatibia</taxon>
    </lineage>
</organism>
<dbReference type="Pfam" id="PF12225">
    <property type="entry name" value="DUF5981"/>
    <property type="match status" value="1"/>
</dbReference>
<dbReference type="InterPro" id="IPR022026">
    <property type="entry name" value="DUF5981"/>
</dbReference>
<proteinExistence type="predicted"/>
<dbReference type="AlphaFoldDB" id="A0A8J6NYJ6"/>
<reference evidence="3 4" key="1">
    <citation type="submission" date="2020-08" db="EMBL/GenBank/DDBJ databases">
        <title>Bridging the membrane lipid divide: bacteria of the FCB group superphylum have the potential to synthesize archaeal ether lipids.</title>
        <authorList>
            <person name="Villanueva L."/>
            <person name="Von Meijenfeldt F.A.B."/>
            <person name="Westbye A.B."/>
            <person name="Yadav S."/>
            <person name="Hopmans E.C."/>
            <person name="Dutilh B.E."/>
            <person name="Sinninghe Damste J.S."/>
        </authorList>
    </citation>
    <scope>NUCLEOTIDE SEQUENCE [LARGE SCALE GENOMIC DNA]</scope>
    <source>
        <strain evidence="3">NIOZ-UU17</strain>
    </source>
</reference>
<dbReference type="Proteomes" id="UP000605201">
    <property type="component" value="Unassembled WGS sequence"/>
</dbReference>
<evidence type="ECO:0000313" key="4">
    <source>
        <dbReference type="Proteomes" id="UP000605201"/>
    </source>
</evidence>
<feature type="compositionally biased region" description="Basic and acidic residues" evidence="1">
    <location>
        <begin position="215"/>
        <end position="227"/>
    </location>
</feature>
<sequence length="227" mass="25361">MIVADRKPVEEIIEEVKDHEKILILGCNECVTVCEAGGKKEVAVLASVLRMHFLNQGQTVRIDERTLQRQCDHEYLEEVRDIIDQYNAVVSLACGVGVQFMAEKYHATPVYPGVNTVFMGVTEERGLWTERCQGCGECILARTGGICPISRCAKRVLNGPCGGSTKGSCEIHKDVVCAWQLIVERLKALDRFDDYEKLSALKDWSTDRAGGPRKVVREDLQDESKDT</sequence>
<gene>
    <name evidence="3" type="ORF">H8D96_10590</name>
</gene>
<evidence type="ECO:0000256" key="1">
    <source>
        <dbReference type="SAM" id="MobiDB-lite"/>
    </source>
</evidence>
<dbReference type="PANTHER" id="PTHR38755">
    <property type="entry name" value="5,10-METHYLENETETRAHYDROFOLATE REDUCTASE"/>
    <property type="match status" value="1"/>
</dbReference>